<sequence>MNMSKTLLSKRHLIVKGGKPQGVILTLKEYGRLLELIEEKTDISDLKKIKKDKTSFRPIEEYAAGRL</sequence>
<name>A0A1F6CDS2_9BACT</name>
<dbReference type="Proteomes" id="UP000178344">
    <property type="component" value="Unassembled WGS sequence"/>
</dbReference>
<gene>
    <name evidence="1" type="ORF">A2671_01085</name>
</gene>
<evidence type="ECO:0008006" key="3">
    <source>
        <dbReference type="Google" id="ProtNLM"/>
    </source>
</evidence>
<dbReference type="EMBL" id="MFKQ01000011">
    <property type="protein sequence ID" value="OGG47395.1"/>
    <property type="molecule type" value="Genomic_DNA"/>
</dbReference>
<protein>
    <recommendedName>
        <fullName evidence="3">Antitoxin</fullName>
    </recommendedName>
</protein>
<reference evidence="1 2" key="1">
    <citation type="journal article" date="2016" name="Nat. Commun.">
        <title>Thousands of microbial genomes shed light on interconnected biogeochemical processes in an aquifer system.</title>
        <authorList>
            <person name="Anantharaman K."/>
            <person name="Brown C.T."/>
            <person name="Hug L.A."/>
            <person name="Sharon I."/>
            <person name="Castelle C.J."/>
            <person name="Probst A.J."/>
            <person name="Thomas B.C."/>
            <person name="Singh A."/>
            <person name="Wilkins M.J."/>
            <person name="Karaoz U."/>
            <person name="Brodie E.L."/>
            <person name="Williams K.H."/>
            <person name="Hubbard S.S."/>
            <person name="Banfield J.F."/>
        </authorList>
    </citation>
    <scope>NUCLEOTIDE SEQUENCE [LARGE SCALE GENOMIC DNA]</scope>
</reference>
<evidence type="ECO:0000313" key="2">
    <source>
        <dbReference type="Proteomes" id="UP000178344"/>
    </source>
</evidence>
<accession>A0A1F6CDS2</accession>
<dbReference type="AlphaFoldDB" id="A0A1F6CDS2"/>
<organism evidence="1 2">
    <name type="scientific">Candidatus Kaiserbacteria bacterium RIFCSPHIGHO2_01_FULL_49_13</name>
    <dbReference type="NCBI Taxonomy" id="1798477"/>
    <lineage>
        <taxon>Bacteria</taxon>
        <taxon>Candidatus Kaiseribacteriota</taxon>
    </lineage>
</organism>
<evidence type="ECO:0000313" key="1">
    <source>
        <dbReference type="EMBL" id="OGG47395.1"/>
    </source>
</evidence>
<comment type="caution">
    <text evidence="1">The sequence shown here is derived from an EMBL/GenBank/DDBJ whole genome shotgun (WGS) entry which is preliminary data.</text>
</comment>
<proteinExistence type="predicted"/>